<sequence length="335" mass="38874">MEKQQYVFKLNVQPHILKKYSEQTLFKEFIPNKIFNTFNNLHTRVDIGNKTLNFQIQRDYNDILESEEYKSLISKTDKFANEYKQITFNYQNKGNISYSKEFLEEHEKLMELRKELIAQFSVLTYAGKQYKSSETNQSIEEEYQFQIESKVGIGLDHIKRVQKIKMYAKHLAMLDNEDIIIDYDYETELLKIPDVNQVSAVDFAKDIERKINKQKDEVSDITINPVYENLVLDTTERTKSLEIIVVYPNGTDEELDILLKAASMTGSREARSEFLAPNDESNNKFLENTQKLAEPPGGKGYLRDVKNQGKSIINIEQTTIKTITSTSVTTILGDK</sequence>
<organism evidence="1 2">
    <name type="scientific">Lactococcus muris</name>
    <dbReference type="NCBI Taxonomy" id="2941330"/>
    <lineage>
        <taxon>Bacteria</taxon>
        <taxon>Bacillati</taxon>
        <taxon>Bacillota</taxon>
        <taxon>Bacilli</taxon>
        <taxon>Lactobacillales</taxon>
        <taxon>Streptococcaceae</taxon>
        <taxon>Lactococcus</taxon>
    </lineage>
</organism>
<dbReference type="RefSeq" id="WP_369918849.1">
    <property type="nucleotide sequence ID" value="NZ_JBCLSQ010000033.1"/>
</dbReference>
<dbReference type="EMBL" id="JBCLSQ010000033">
    <property type="protein sequence ID" value="MEY8538849.1"/>
    <property type="molecule type" value="Genomic_DNA"/>
</dbReference>
<reference evidence="1 2" key="1">
    <citation type="submission" date="2024-03" db="EMBL/GenBank/DDBJ databases">
        <title>Mouse gut bacterial collection (mGBC) of GemPharmatech.</title>
        <authorList>
            <person name="He Y."/>
            <person name="Dong L."/>
            <person name="Wu D."/>
            <person name="Gao X."/>
            <person name="Lin Z."/>
        </authorList>
    </citation>
    <scope>NUCLEOTIDE SEQUENCE [LARGE SCALE GENOMIC DNA]</scope>
    <source>
        <strain evidence="1 2">20-218</strain>
    </source>
</reference>
<gene>
    <name evidence="1" type="ORF">AALM99_10385</name>
</gene>
<proteinExistence type="predicted"/>
<evidence type="ECO:0000313" key="2">
    <source>
        <dbReference type="Proteomes" id="UP001565242"/>
    </source>
</evidence>
<protein>
    <recommendedName>
        <fullName evidence="3">DUF1351 domain-containing protein</fullName>
    </recommendedName>
</protein>
<accession>A0ABV4DBZ4</accession>
<dbReference type="Proteomes" id="UP001565242">
    <property type="component" value="Unassembled WGS sequence"/>
</dbReference>
<name>A0ABV4DBZ4_9LACT</name>
<evidence type="ECO:0008006" key="3">
    <source>
        <dbReference type="Google" id="ProtNLM"/>
    </source>
</evidence>
<keyword evidence="2" id="KW-1185">Reference proteome</keyword>
<evidence type="ECO:0000313" key="1">
    <source>
        <dbReference type="EMBL" id="MEY8538849.1"/>
    </source>
</evidence>
<comment type="caution">
    <text evidence="1">The sequence shown here is derived from an EMBL/GenBank/DDBJ whole genome shotgun (WGS) entry which is preliminary data.</text>
</comment>